<protein>
    <submittedName>
        <fullName evidence="7">Branched-chain amino acid transport system permease protein</fullName>
    </submittedName>
</protein>
<sequence length="342" mass="36535">MTIAIQDTTVRSPTNLALHGRIAKYGLLGLALLAYPLMASDFWIVQIGAQTLFMGTIALSLMWLGGYGGMVSLAQLTFAGVAAYMVAVFGVSNRPDISLGWEWWAAIPVALLIATAFATITGMLAARTEGIYTIMITLAIAVAFSLFCRQNYAIFNGFAGFAGLKPPSLFGLNLRAPLPFYYLSLAFAAAAYAGVVYVTRSTFGLALQAVRDNPRRMRAIGFNVYAHRVAAYAMSGLLAAVGGLLLAWFNGRISPGSIAAGPCINVLVMAVLGGMVHPVGPYVGALVFILLQNFAIDLIDPERFNLVIGVAFLIIVLASPDGLVGLWQRMTRRRSEGPSSQR</sequence>
<accession>A0ABS4SF64</accession>
<dbReference type="CDD" id="cd06581">
    <property type="entry name" value="TM_PBP1_LivM_like"/>
    <property type="match status" value="1"/>
</dbReference>
<keyword evidence="8" id="KW-1185">Reference proteome</keyword>
<dbReference type="InterPro" id="IPR001851">
    <property type="entry name" value="ABC_transp_permease"/>
</dbReference>
<dbReference type="EMBL" id="JAGINP010000002">
    <property type="protein sequence ID" value="MBP2291223.1"/>
    <property type="molecule type" value="Genomic_DNA"/>
</dbReference>
<evidence type="ECO:0000256" key="6">
    <source>
        <dbReference type="SAM" id="Phobius"/>
    </source>
</evidence>
<evidence type="ECO:0000313" key="8">
    <source>
        <dbReference type="Proteomes" id="UP000781958"/>
    </source>
</evidence>
<feature type="transmembrane region" description="Helical" evidence="6">
    <location>
        <begin position="154"/>
        <end position="174"/>
    </location>
</feature>
<feature type="transmembrane region" description="Helical" evidence="6">
    <location>
        <begin position="16"/>
        <end position="35"/>
    </location>
</feature>
<dbReference type="PANTHER" id="PTHR30482:SF17">
    <property type="entry name" value="ABC TRANSPORTER ATP-BINDING PROTEIN"/>
    <property type="match status" value="1"/>
</dbReference>
<dbReference type="PANTHER" id="PTHR30482">
    <property type="entry name" value="HIGH-AFFINITY BRANCHED-CHAIN AMINO ACID TRANSPORT SYSTEM PERMEASE"/>
    <property type="match status" value="1"/>
</dbReference>
<evidence type="ECO:0000256" key="4">
    <source>
        <dbReference type="ARBA" id="ARBA00022989"/>
    </source>
</evidence>
<keyword evidence="5 6" id="KW-0472">Membrane</keyword>
<dbReference type="InterPro" id="IPR043428">
    <property type="entry name" value="LivM-like"/>
</dbReference>
<dbReference type="Pfam" id="PF02653">
    <property type="entry name" value="BPD_transp_2"/>
    <property type="match status" value="1"/>
</dbReference>
<comment type="caution">
    <text evidence="7">The sequence shown here is derived from an EMBL/GenBank/DDBJ whole genome shotgun (WGS) entry which is preliminary data.</text>
</comment>
<feature type="transmembrane region" description="Helical" evidence="6">
    <location>
        <begin position="70"/>
        <end position="91"/>
    </location>
</feature>
<feature type="transmembrane region" description="Helical" evidence="6">
    <location>
        <begin position="180"/>
        <end position="208"/>
    </location>
</feature>
<proteinExistence type="predicted"/>
<dbReference type="Proteomes" id="UP000781958">
    <property type="component" value="Unassembled WGS sequence"/>
</dbReference>
<gene>
    <name evidence="7" type="ORF">J2851_000965</name>
</gene>
<feature type="transmembrane region" description="Helical" evidence="6">
    <location>
        <begin position="305"/>
        <end position="327"/>
    </location>
</feature>
<keyword evidence="4 6" id="KW-1133">Transmembrane helix</keyword>
<feature type="transmembrane region" description="Helical" evidence="6">
    <location>
        <begin position="103"/>
        <end position="124"/>
    </location>
</feature>
<feature type="transmembrane region" description="Helical" evidence="6">
    <location>
        <begin position="229"/>
        <end position="249"/>
    </location>
</feature>
<evidence type="ECO:0000256" key="2">
    <source>
        <dbReference type="ARBA" id="ARBA00022475"/>
    </source>
</evidence>
<evidence type="ECO:0000256" key="5">
    <source>
        <dbReference type="ARBA" id="ARBA00023136"/>
    </source>
</evidence>
<comment type="subcellular location">
    <subcellularLocation>
        <location evidence="1">Cell membrane</location>
        <topology evidence="1">Multi-pass membrane protein</topology>
    </subcellularLocation>
</comment>
<name>A0ABS4SF64_9PROT</name>
<feature type="transmembrane region" description="Helical" evidence="6">
    <location>
        <begin position="42"/>
        <end position="64"/>
    </location>
</feature>
<evidence type="ECO:0000313" key="7">
    <source>
        <dbReference type="EMBL" id="MBP2291223.1"/>
    </source>
</evidence>
<feature type="transmembrane region" description="Helical" evidence="6">
    <location>
        <begin position="130"/>
        <end position="147"/>
    </location>
</feature>
<organism evidence="7 8">
    <name type="scientific">Azospirillum rugosum</name>
    <dbReference type="NCBI Taxonomy" id="416170"/>
    <lineage>
        <taxon>Bacteria</taxon>
        <taxon>Pseudomonadati</taxon>
        <taxon>Pseudomonadota</taxon>
        <taxon>Alphaproteobacteria</taxon>
        <taxon>Rhodospirillales</taxon>
        <taxon>Azospirillaceae</taxon>
        <taxon>Azospirillum</taxon>
    </lineage>
</organism>
<evidence type="ECO:0000256" key="1">
    <source>
        <dbReference type="ARBA" id="ARBA00004651"/>
    </source>
</evidence>
<keyword evidence="3 6" id="KW-0812">Transmembrane</keyword>
<dbReference type="RefSeq" id="WP_209764592.1">
    <property type="nucleotide sequence ID" value="NZ_JAGINP010000002.1"/>
</dbReference>
<keyword evidence="2" id="KW-1003">Cell membrane</keyword>
<reference evidence="7 8" key="1">
    <citation type="submission" date="2021-03" db="EMBL/GenBank/DDBJ databases">
        <title>Genomic Encyclopedia of Type Strains, Phase III (KMG-III): the genomes of soil and plant-associated and newly described type strains.</title>
        <authorList>
            <person name="Whitman W."/>
        </authorList>
    </citation>
    <scope>NUCLEOTIDE SEQUENCE [LARGE SCALE GENOMIC DNA]</scope>
    <source>
        <strain evidence="7 8">IMMIB AFH-6</strain>
    </source>
</reference>
<evidence type="ECO:0000256" key="3">
    <source>
        <dbReference type="ARBA" id="ARBA00022692"/>
    </source>
</evidence>